<feature type="transmembrane region" description="Helical" evidence="1">
    <location>
        <begin position="31"/>
        <end position="48"/>
    </location>
</feature>
<keyword evidence="3" id="KW-1185">Reference proteome</keyword>
<keyword evidence="1" id="KW-0472">Membrane</keyword>
<reference evidence="2 3" key="1">
    <citation type="submission" date="2019-03" db="EMBL/GenBank/DDBJ databases">
        <title>Genomic Encyclopedia of Type Strains, Phase IV (KMG-IV): sequencing the most valuable type-strain genomes for metagenomic binning, comparative biology and taxonomic classification.</title>
        <authorList>
            <person name="Goeker M."/>
        </authorList>
    </citation>
    <scope>NUCLEOTIDE SEQUENCE [LARGE SCALE GENOMIC DNA]</scope>
    <source>
        <strain evidence="2 3">DSM 45934</strain>
    </source>
</reference>
<protein>
    <submittedName>
        <fullName evidence="2">Uncharacterized protein</fullName>
    </submittedName>
</protein>
<proteinExistence type="predicted"/>
<comment type="caution">
    <text evidence="2">The sequence shown here is derived from an EMBL/GenBank/DDBJ whole genome shotgun (WGS) entry which is preliminary data.</text>
</comment>
<sequence length="186" mass="20582">MRYLGSTKNLAGCALGLLGVLLRLVGVLGPYWPVVVVALYAAGALLAPPERVRLLPLSSSQEISQLRADLATLLAQANAHANRLPPTALDTIRNVIEILDGLLDRPGDLTADPEVLHNVIRLARQDLPTSIQSHLNVPRWLASRDQLLTQLALLEKEAHRIAEAFYHKDIQQQTDHTTYLRERDLD</sequence>
<evidence type="ECO:0000313" key="3">
    <source>
        <dbReference type="Proteomes" id="UP000295680"/>
    </source>
</evidence>
<dbReference type="EMBL" id="SLWS01000008">
    <property type="protein sequence ID" value="TCO54977.1"/>
    <property type="molecule type" value="Genomic_DNA"/>
</dbReference>
<dbReference type="RefSeq" id="WP_132122754.1">
    <property type="nucleotide sequence ID" value="NZ_SLWS01000008.1"/>
</dbReference>
<gene>
    <name evidence="2" type="ORF">EV192_108265</name>
</gene>
<evidence type="ECO:0000313" key="2">
    <source>
        <dbReference type="EMBL" id="TCO54977.1"/>
    </source>
</evidence>
<dbReference type="Proteomes" id="UP000295680">
    <property type="component" value="Unassembled WGS sequence"/>
</dbReference>
<dbReference type="AlphaFoldDB" id="A0A4R2J9Q2"/>
<keyword evidence="1" id="KW-1133">Transmembrane helix</keyword>
<name>A0A4R2J9Q2_9PSEU</name>
<evidence type="ECO:0000256" key="1">
    <source>
        <dbReference type="SAM" id="Phobius"/>
    </source>
</evidence>
<organism evidence="2 3">
    <name type="scientific">Actinocrispum wychmicini</name>
    <dbReference type="NCBI Taxonomy" id="1213861"/>
    <lineage>
        <taxon>Bacteria</taxon>
        <taxon>Bacillati</taxon>
        <taxon>Actinomycetota</taxon>
        <taxon>Actinomycetes</taxon>
        <taxon>Pseudonocardiales</taxon>
        <taxon>Pseudonocardiaceae</taxon>
        <taxon>Actinocrispum</taxon>
    </lineage>
</organism>
<keyword evidence="1" id="KW-0812">Transmembrane</keyword>
<accession>A0A4R2J9Q2</accession>
<dbReference type="OrthoDB" id="3690694at2"/>